<dbReference type="OrthoDB" id="6513042at2759"/>
<evidence type="ECO:0000313" key="1">
    <source>
        <dbReference type="EMBL" id="ORY55710.1"/>
    </source>
</evidence>
<evidence type="ECO:0000313" key="2">
    <source>
        <dbReference type="Proteomes" id="UP000193689"/>
    </source>
</evidence>
<proteinExistence type="predicted"/>
<dbReference type="InParanoid" id="A0A1Y2D8W8"/>
<dbReference type="STRING" id="1141098.A0A1Y2D8W8"/>
<sequence>MNVALTRAKFGLIVLGRSGVLDPDEDWKAVMAFYDRNGLVTGEENLAAPRDEDQAGFTRLEKVLLAAEIYE</sequence>
<organism evidence="1 2">
    <name type="scientific">Pseudomassariella vexata</name>
    <dbReference type="NCBI Taxonomy" id="1141098"/>
    <lineage>
        <taxon>Eukaryota</taxon>
        <taxon>Fungi</taxon>
        <taxon>Dikarya</taxon>
        <taxon>Ascomycota</taxon>
        <taxon>Pezizomycotina</taxon>
        <taxon>Sordariomycetes</taxon>
        <taxon>Xylariomycetidae</taxon>
        <taxon>Amphisphaeriales</taxon>
        <taxon>Pseudomassariaceae</taxon>
        <taxon>Pseudomassariella</taxon>
    </lineage>
</organism>
<name>A0A1Y2D8W8_9PEZI</name>
<dbReference type="RefSeq" id="XP_040709768.1">
    <property type="nucleotide sequence ID" value="XM_040861510.1"/>
</dbReference>
<comment type="caution">
    <text evidence="1">The sequence shown here is derived from an EMBL/GenBank/DDBJ whole genome shotgun (WGS) entry which is preliminary data.</text>
</comment>
<dbReference type="Gene3D" id="3.40.50.300">
    <property type="entry name" value="P-loop containing nucleotide triphosphate hydrolases"/>
    <property type="match status" value="1"/>
</dbReference>
<dbReference type="EMBL" id="MCFJ01000026">
    <property type="protein sequence ID" value="ORY55710.1"/>
    <property type="molecule type" value="Genomic_DNA"/>
</dbReference>
<evidence type="ECO:0008006" key="3">
    <source>
        <dbReference type="Google" id="ProtNLM"/>
    </source>
</evidence>
<dbReference type="Proteomes" id="UP000193689">
    <property type="component" value="Unassembled WGS sequence"/>
</dbReference>
<dbReference type="InterPro" id="IPR027417">
    <property type="entry name" value="P-loop_NTPase"/>
</dbReference>
<keyword evidence="2" id="KW-1185">Reference proteome</keyword>
<gene>
    <name evidence="1" type="ORF">BCR38DRAFT_452230</name>
</gene>
<dbReference type="AlphaFoldDB" id="A0A1Y2D8W8"/>
<accession>A0A1Y2D8W8</accession>
<reference evidence="1 2" key="1">
    <citation type="submission" date="2016-07" db="EMBL/GenBank/DDBJ databases">
        <title>Pervasive Adenine N6-methylation of Active Genes in Fungi.</title>
        <authorList>
            <consortium name="DOE Joint Genome Institute"/>
            <person name="Mondo S.J."/>
            <person name="Dannebaum R.O."/>
            <person name="Kuo R.C."/>
            <person name="Labutti K."/>
            <person name="Haridas S."/>
            <person name="Kuo A."/>
            <person name="Salamov A."/>
            <person name="Ahrendt S.R."/>
            <person name="Lipzen A."/>
            <person name="Sullivan W."/>
            <person name="Andreopoulos W.B."/>
            <person name="Clum A."/>
            <person name="Lindquist E."/>
            <person name="Daum C."/>
            <person name="Ramamoorthy G.K."/>
            <person name="Gryganskyi A."/>
            <person name="Culley D."/>
            <person name="Magnuson J.K."/>
            <person name="James T.Y."/>
            <person name="O'Malley M.A."/>
            <person name="Stajich J.E."/>
            <person name="Spatafora J.W."/>
            <person name="Visel A."/>
            <person name="Grigoriev I.V."/>
        </authorList>
    </citation>
    <scope>NUCLEOTIDE SEQUENCE [LARGE SCALE GENOMIC DNA]</scope>
    <source>
        <strain evidence="1 2">CBS 129021</strain>
    </source>
</reference>
<dbReference type="GeneID" id="63777722"/>
<protein>
    <recommendedName>
        <fullName evidence="3">DNA2/NAM7 helicase-like C-terminal domain-containing protein</fullName>
    </recommendedName>
</protein>